<keyword evidence="3" id="KW-1185">Reference proteome</keyword>
<dbReference type="EMBL" id="CM029046">
    <property type="protein sequence ID" value="KAG2589562.1"/>
    <property type="molecule type" value="Genomic_DNA"/>
</dbReference>
<evidence type="ECO:0000256" key="1">
    <source>
        <dbReference type="SAM" id="MobiDB-lite"/>
    </source>
</evidence>
<proteinExistence type="predicted"/>
<gene>
    <name evidence="2" type="ORF">PVAP13_5NG258681</name>
</gene>
<evidence type="ECO:0000313" key="3">
    <source>
        <dbReference type="Proteomes" id="UP000823388"/>
    </source>
</evidence>
<name>A0A8T0RSY6_PANVG</name>
<comment type="caution">
    <text evidence="2">The sequence shown here is derived from an EMBL/GenBank/DDBJ whole genome shotgun (WGS) entry which is preliminary data.</text>
</comment>
<reference evidence="2" key="1">
    <citation type="submission" date="2020-05" db="EMBL/GenBank/DDBJ databases">
        <title>WGS assembly of Panicum virgatum.</title>
        <authorList>
            <person name="Lovell J.T."/>
            <person name="Jenkins J."/>
            <person name="Shu S."/>
            <person name="Juenger T.E."/>
            <person name="Schmutz J."/>
        </authorList>
    </citation>
    <scope>NUCLEOTIDE SEQUENCE</scope>
    <source>
        <strain evidence="2">AP13</strain>
    </source>
</reference>
<dbReference type="AlphaFoldDB" id="A0A8T0RSY6"/>
<evidence type="ECO:0000313" key="2">
    <source>
        <dbReference type="EMBL" id="KAG2589562.1"/>
    </source>
</evidence>
<organism evidence="2 3">
    <name type="scientific">Panicum virgatum</name>
    <name type="common">Blackwell switchgrass</name>
    <dbReference type="NCBI Taxonomy" id="38727"/>
    <lineage>
        <taxon>Eukaryota</taxon>
        <taxon>Viridiplantae</taxon>
        <taxon>Streptophyta</taxon>
        <taxon>Embryophyta</taxon>
        <taxon>Tracheophyta</taxon>
        <taxon>Spermatophyta</taxon>
        <taxon>Magnoliopsida</taxon>
        <taxon>Liliopsida</taxon>
        <taxon>Poales</taxon>
        <taxon>Poaceae</taxon>
        <taxon>PACMAD clade</taxon>
        <taxon>Panicoideae</taxon>
        <taxon>Panicodae</taxon>
        <taxon>Paniceae</taxon>
        <taxon>Panicinae</taxon>
        <taxon>Panicum</taxon>
        <taxon>Panicum sect. Hiantes</taxon>
    </lineage>
</organism>
<feature type="region of interest" description="Disordered" evidence="1">
    <location>
        <begin position="201"/>
        <end position="234"/>
    </location>
</feature>
<dbReference type="Proteomes" id="UP000823388">
    <property type="component" value="Chromosome 5N"/>
</dbReference>
<sequence length="241" mass="25561">MRSRSDGLDACSSVLHKISSVHMLQCRSSTSSRKFSSSFLSSAPKDFFRSHTAVLVKPIFWEISVFLPLLPDSSSDVSSSALFSELVLWSSRLTAAASPRLAACRRVVRAPTSSCTVAASAPSPGCPVPCSSPGPVDDLDPQLLGALCCASPRRLPPRSPHAHLLLRGCGLCSAARIPGFVLQPRPSRRPGPAPSRRALLRAHRTATSAGRDPTSASQRESSPPLPSPRYTTSLPLCCAHA</sequence>
<accession>A0A8T0RSY6</accession>
<protein>
    <submittedName>
        <fullName evidence="2">Uncharacterized protein</fullName>
    </submittedName>
</protein>